<sequence>MNVEPLHAAPASYERRDILGTSVTVIGRDDAMALISRHVAERRFTKVGFLNAHNANVATGDPEYRAALQDFLILADGIGVDIAAKLLYGAPFPDNLNGTDFVPEFLRREKASLRVGLLGARRSNAEAAQAKLVALAPQHEFVFLHDGFFTGEEEPAVLAAIADARLDVLLVAMGVPRQELWIARNITARHCTVPMAVGALLDFLSGSVPRAPLWMRRLRLEWLFRLCLEPRRLWRRYVVGNPVFLLRVLGQKLAGRRA</sequence>
<comment type="caution">
    <text evidence="3">The sequence shown here is derived from an EMBL/GenBank/DDBJ whole genome shotgun (WGS) entry which is preliminary data.</text>
</comment>
<dbReference type="Proteomes" id="UP000006786">
    <property type="component" value="Unassembled WGS sequence"/>
</dbReference>
<protein>
    <submittedName>
        <fullName evidence="3">WecB/TagA/CpsF family glycosyl transferase</fullName>
    </submittedName>
</protein>
<gene>
    <name evidence="3" type="ORF">NA2_02214</name>
</gene>
<evidence type="ECO:0000313" key="4">
    <source>
        <dbReference type="Proteomes" id="UP000006786"/>
    </source>
</evidence>
<reference evidence="3 4" key="1">
    <citation type="journal article" date="2012" name="J. Bacteriol.">
        <title>Genome Sequence of Nitratireductor pacificus Type Strain pht-3B.</title>
        <authorList>
            <person name="Lai Q."/>
            <person name="Li G."/>
            <person name="Shao Z."/>
        </authorList>
    </citation>
    <scope>NUCLEOTIDE SEQUENCE [LARGE SCALE GENOMIC DNA]</scope>
    <source>
        <strain evidence="4">pht-3B</strain>
    </source>
</reference>
<dbReference type="AlphaFoldDB" id="K2MEI4"/>
<keyword evidence="2 3" id="KW-0808">Transferase</keyword>
<keyword evidence="4" id="KW-1185">Reference proteome</keyword>
<dbReference type="PANTHER" id="PTHR34136">
    <property type="match status" value="1"/>
</dbReference>
<evidence type="ECO:0000256" key="1">
    <source>
        <dbReference type="ARBA" id="ARBA00022676"/>
    </source>
</evidence>
<dbReference type="STRING" id="391937.NA2_02214"/>
<dbReference type="NCBIfam" id="TIGR00696">
    <property type="entry name" value="wecG_tagA_cpsF"/>
    <property type="match status" value="1"/>
</dbReference>
<dbReference type="RefSeq" id="WP_008593691.1">
    <property type="nucleotide sequence ID" value="NZ_AMRM01000002.1"/>
</dbReference>
<evidence type="ECO:0000256" key="2">
    <source>
        <dbReference type="ARBA" id="ARBA00022679"/>
    </source>
</evidence>
<evidence type="ECO:0000313" key="3">
    <source>
        <dbReference type="EMBL" id="EKF20561.1"/>
    </source>
</evidence>
<dbReference type="eggNOG" id="COG1922">
    <property type="taxonomic scope" value="Bacteria"/>
</dbReference>
<dbReference type="PATRIC" id="fig|391937.3.peg.459"/>
<dbReference type="PANTHER" id="PTHR34136:SF1">
    <property type="entry name" value="UDP-N-ACETYL-D-MANNOSAMINURONIC ACID TRANSFERASE"/>
    <property type="match status" value="1"/>
</dbReference>
<dbReference type="GO" id="GO:0016758">
    <property type="term" value="F:hexosyltransferase activity"/>
    <property type="evidence" value="ECO:0007669"/>
    <property type="project" value="TreeGrafter"/>
</dbReference>
<dbReference type="InterPro" id="IPR004629">
    <property type="entry name" value="WecG_TagA_CpsF"/>
</dbReference>
<keyword evidence="1" id="KW-0328">Glycosyltransferase</keyword>
<dbReference type="CDD" id="cd06533">
    <property type="entry name" value="Glyco_transf_WecG_TagA"/>
    <property type="match status" value="1"/>
</dbReference>
<accession>K2MEI4</accession>
<proteinExistence type="predicted"/>
<dbReference type="EMBL" id="AMRM01000002">
    <property type="protein sequence ID" value="EKF20561.1"/>
    <property type="molecule type" value="Genomic_DNA"/>
</dbReference>
<dbReference type="Pfam" id="PF03808">
    <property type="entry name" value="Glyco_tran_WecG"/>
    <property type="match status" value="1"/>
</dbReference>
<organism evidence="3 4">
    <name type="scientific">Nitratireductor pacificus pht-3B</name>
    <dbReference type="NCBI Taxonomy" id="391937"/>
    <lineage>
        <taxon>Bacteria</taxon>
        <taxon>Pseudomonadati</taxon>
        <taxon>Pseudomonadota</taxon>
        <taxon>Alphaproteobacteria</taxon>
        <taxon>Hyphomicrobiales</taxon>
        <taxon>Phyllobacteriaceae</taxon>
        <taxon>Nitratireductor</taxon>
    </lineage>
</organism>
<name>K2MEI4_9HYPH</name>
<dbReference type="OrthoDB" id="9771846at2"/>